<evidence type="ECO:0000256" key="16">
    <source>
        <dbReference type="ARBA" id="ARBA00023136"/>
    </source>
</evidence>
<evidence type="ECO:0000256" key="15">
    <source>
        <dbReference type="ARBA" id="ARBA00023098"/>
    </source>
</evidence>
<evidence type="ECO:0000256" key="18">
    <source>
        <dbReference type="ARBA" id="ARBA00034054"/>
    </source>
</evidence>
<keyword evidence="16 19" id="KW-0472">Membrane</keyword>
<feature type="transmembrane region" description="Helical" evidence="19">
    <location>
        <begin position="377"/>
        <end position="396"/>
    </location>
</feature>
<evidence type="ECO:0000256" key="14">
    <source>
        <dbReference type="ARBA" id="ARBA00022989"/>
    </source>
</evidence>
<feature type="transmembrane region" description="Helical" evidence="19">
    <location>
        <begin position="313"/>
        <end position="334"/>
    </location>
</feature>
<keyword evidence="11 19" id="KW-0808">Transferase</keyword>
<evidence type="ECO:0000259" key="20">
    <source>
        <dbReference type="Pfam" id="PF02366"/>
    </source>
</evidence>
<evidence type="ECO:0000256" key="7">
    <source>
        <dbReference type="ARBA" id="ARBA00022516"/>
    </source>
</evidence>
<gene>
    <name evidence="19" type="primary">arnT</name>
    <name evidence="21" type="ORF">HNP46_002287</name>
</gene>
<dbReference type="GO" id="GO:0103015">
    <property type="term" value="F:4-amino-4-deoxy-L-arabinose transferase activity"/>
    <property type="evidence" value="ECO:0007669"/>
    <property type="project" value="UniProtKB-EC"/>
</dbReference>
<feature type="transmembrane region" description="Helical" evidence="19">
    <location>
        <begin position="80"/>
        <end position="100"/>
    </location>
</feature>
<dbReference type="UniPathway" id="UPA00037"/>
<dbReference type="Proteomes" id="UP000566995">
    <property type="component" value="Unassembled WGS sequence"/>
</dbReference>
<evidence type="ECO:0000256" key="2">
    <source>
        <dbReference type="ARBA" id="ARBA00005200"/>
    </source>
</evidence>
<dbReference type="Pfam" id="PF02366">
    <property type="entry name" value="PMT"/>
    <property type="match status" value="1"/>
</dbReference>
<dbReference type="GO" id="GO:0006493">
    <property type="term" value="P:protein O-linked glycosylation"/>
    <property type="evidence" value="ECO:0007669"/>
    <property type="project" value="InterPro"/>
</dbReference>
<evidence type="ECO:0000256" key="4">
    <source>
        <dbReference type="ARBA" id="ARBA00012056"/>
    </source>
</evidence>
<evidence type="ECO:0000313" key="22">
    <source>
        <dbReference type="Proteomes" id="UP000566995"/>
    </source>
</evidence>
<comment type="subcellular location">
    <subcellularLocation>
        <location evidence="1">Cell inner membrane</location>
        <topology evidence="1">Multi-pass membrane protein</topology>
    </subcellularLocation>
    <subcellularLocation>
        <location evidence="19">Cell membrane</location>
        <topology evidence="19">Multi-pass membrane protein</topology>
    </subcellularLocation>
</comment>
<accession>A0A7W7KII8</accession>
<feature type="transmembrane region" description="Helical" evidence="19">
    <location>
        <begin position="112"/>
        <end position="130"/>
    </location>
</feature>
<evidence type="ECO:0000256" key="8">
    <source>
        <dbReference type="ARBA" id="ARBA00022519"/>
    </source>
</evidence>
<evidence type="ECO:0000256" key="13">
    <source>
        <dbReference type="ARBA" id="ARBA00022985"/>
    </source>
</evidence>
<evidence type="ECO:0000256" key="17">
    <source>
        <dbReference type="ARBA" id="ARBA00025446"/>
    </source>
</evidence>
<dbReference type="InterPro" id="IPR003342">
    <property type="entry name" value="ArnT-like_N"/>
</dbReference>
<dbReference type="AlphaFoldDB" id="A0A7W7KII8"/>
<feature type="domain" description="ArnT-like N-terminal" evidence="20">
    <location>
        <begin position="11"/>
        <end position="236"/>
    </location>
</feature>
<sequence length="549" mass="60703">MKRLAYPTLLAAFFLCILLPMGFHGLWIPDESRNAQISQAMLQSGDWVSPHLLGLRYFEKPTGGYWLTAASQALFGQNLFGVRFASALVTALSTLLVLLVARRLWNDPRRTWAAGVLYLSFGLIAGQAGYANLDPQFTLCVNLSLGALWFAFDAATPRGRFAAWSLLGAACAFGFMTKGFLAFLLPVIVALPYAVLQKRLGQLLRYGPLAVMVAALVSAPWALLIHAREPDFWNFFFWHEHIRRFAGDDAQHGRPFWFFVPLLLASALPWAVLVLPALRDGVKGWRAPKTLFVLLWLVMPFLFFSLAKGKLPTYIMPCFAPLALLIADAIGRALQQRRLLALKCNGALNLLLGSGALAGLLFMQARHPQYHDELPSVLMIVLVCVAWIVTGLLQLLRPTRFWAAPALAAWLLVALVPNAMPNKLIDSKMPDQFIAQHLEALRGARSLLSNDLGAATSLAWRTGRSDVTLFNTEGELKYGLRNYPEGQGRSIPDQDIRAWIDRARAEGSIGVVMRVNSDDDEAELALLPSDAISYRQNHIVVLLIPQAAP</sequence>
<dbReference type="NCBIfam" id="NF009784">
    <property type="entry name" value="PRK13279.1"/>
    <property type="match status" value="1"/>
</dbReference>
<evidence type="ECO:0000256" key="1">
    <source>
        <dbReference type="ARBA" id="ARBA00004429"/>
    </source>
</evidence>
<dbReference type="GO" id="GO:0009245">
    <property type="term" value="P:lipid A biosynthetic process"/>
    <property type="evidence" value="ECO:0007669"/>
    <property type="project" value="UniProtKB-UniRule"/>
</dbReference>
<comment type="caution">
    <text evidence="21">The sequence shown here is derived from an EMBL/GenBank/DDBJ whole genome shotgun (WGS) entry which is preliminary data.</text>
</comment>
<dbReference type="GO" id="GO:0010041">
    <property type="term" value="P:response to iron(III) ion"/>
    <property type="evidence" value="ECO:0007669"/>
    <property type="project" value="TreeGrafter"/>
</dbReference>
<proteinExistence type="inferred from homology"/>
<evidence type="ECO:0000256" key="10">
    <source>
        <dbReference type="ARBA" id="ARBA00022676"/>
    </source>
</evidence>
<organism evidence="21 22">
    <name type="scientific">Pseudomonas nitroreducens</name>
    <dbReference type="NCBI Taxonomy" id="46680"/>
    <lineage>
        <taxon>Bacteria</taxon>
        <taxon>Pseudomonadati</taxon>
        <taxon>Pseudomonadota</taxon>
        <taxon>Gammaproteobacteria</taxon>
        <taxon>Pseudomonadales</taxon>
        <taxon>Pseudomonadaceae</taxon>
        <taxon>Pseudomonas</taxon>
    </lineage>
</organism>
<keyword evidence="7 19" id="KW-0444">Lipid biosynthesis</keyword>
<evidence type="ECO:0000256" key="5">
    <source>
        <dbReference type="ARBA" id="ARBA00015532"/>
    </source>
</evidence>
<evidence type="ECO:0000256" key="11">
    <source>
        <dbReference type="ARBA" id="ARBA00022679"/>
    </source>
</evidence>
<comment type="catalytic activity">
    <reaction evidence="18 19">
        <text>4-amino-4-deoxy-alpha-L-arabinopyranosyl di-trans,octa-cis-undecaprenyl phosphate + lipid IVA = lipid IIA + di-trans,octa-cis-undecaprenyl phosphate.</text>
        <dbReference type="EC" id="2.4.2.43"/>
    </reaction>
</comment>
<feature type="transmembrane region" description="Helical" evidence="19">
    <location>
        <begin position="256"/>
        <end position="278"/>
    </location>
</feature>
<dbReference type="HAMAP" id="MF_01165">
    <property type="entry name" value="ArnT_transfer"/>
    <property type="match status" value="1"/>
</dbReference>
<dbReference type="EC" id="2.4.2.43" evidence="4 19"/>
<protein>
    <recommendedName>
        <fullName evidence="5 19">Undecaprenyl phosphate-alpha-4-amino-4-deoxy-L-arabinose arabinosyl transferase</fullName>
        <ecNumber evidence="4 19">2.4.2.43</ecNumber>
    </recommendedName>
    <alternativeName>
        <fullName evidence="19">4-amino-4-deoxy-L-arabinose lipid A transferase</fullName>
    </alternativeName>
    <alternativeName>
        <fullName evidence="19">Lipid IV(A) 4-amino-4-deoxy-L-arabinosyltransferase</fullName>
    </alternativeName>
    <alternativeName>
        <fullName evidence="19">Undecaprenyl phosphate-alpha-L-Ara4N transferase</fullName>
    </alternativeName>
</protein>
<comment type="pathway">
    <text evidence="2 19">Lipopolysaccharide metabolism; 4-amino-4-deoxy-beta-L-arabinose-lipid A biosynthesis.</text>
</comment>
<keyword evidence="13 19" id="KW-0448">Lipopolysaccharide biosynthesis</keyword>
<evidence type="ECO:0000313" key="21">
    <source>
        <dbReference type="EMBL" id="MBB4863440.1"/>
    </source>
</evidence>
<keyword evidence="14 19" id="KW-1133">Transmembrane helix</keyword>
<evidence type="ECO:0000256" key="3">
    <source>
        <dbReference type="ARBA" id="ARBA00010814"/>
    </source>
</evidence>
<keyword evidence="6 19" id="KW-1003">Cell membrane</keyword>
<dbReference type="RefSeq" id="WP_184588839.1">
    <property type="nucleotide sequence ID" value="NZ_JACHLI010000007.1"/>
</dbReference>
<name>A0A7W7KII8_PSENT</name>
<dbReference type="GO" id="GO:0009103">
    <property type="term" value="P:lipopolysaccharide biosynthetic process"/>
    <property type="evidence" value="ECO:0007669"/>
    <property type="project" value="UniProtKB-KW"/>
</dbReference>
<dbReference type="InterPro" id="IPR022839">
    <property type="entry name" value="ArnT"/>
</dbReference>
<keyword evidence="8" id="KW-0997">Cell inner membrane</keyword>
<feature type="transmembrane region" description="Helical" evidence="19">
    <location>
        <begin position="206"/>
        <end position="227"/>
    </location>
</feature>
<feature type="transmembrane region" description="Helical" evidence="19">
    <location>
        <begin position="161"/>
        <end position="194"/>
    </location>
</feature>
<dbReference type="PANTHER" id="PTHR33908">
    <property type="entry name" value="MANNOSYLTRANSFERASE YKCB-RELATED"/>
    <property type="match status" value="1"/>
</dbReference>
<dbReference type="EMBL" id="JACHLI010000007">
    <property type="protein sequence ID" value="MBB4863440.1"/>
    <property type="molecule type" value="Genomic_DNA"/>
</dbReference>
<dbReference type="PANTHER" id="PTHR33908:SF3">
    <property type="entry name" value="UNDECAPRENYL PHOSPHATE-ALPHA-4-AMINO-4-DEOXY-L-ARABINOSE ARABINOSYL TRANSFERASE"/>
    <property type="match status" value="1"/>
</dbReference>
<comment type="function">
    <text evidence="17 19">Catalyzes the transfer of the L-Ara4N moiety of the glycolipid undecaprenyl phosphate-alpha-L-Ara4N to lipid A. The modified arabinose is attached to lipid A and is required for resistance to polymyxin and cationic antimicrobial peptides.</text>
</comment>
<dbReference type="GO" id="GO:0000030">
    <property type="term" value="F:mannosyltransferase activity"/>
    <property type="evidence" value="ECO:0007669"/>
    <property type="project" value="InterPro"/>
</dbReference>
<dbReference type="GO" id="GO:0005886">
    <property type="term" value="C:plasma membrane"/>
    <property type="evidence" value="ECO:0007669"/>
    <property type="project" value="UniProtKB-SubCell"/>
</dbReference>
<keyword evidence="15 19" id="KW-0443">Lipid metabolism</keyword>
<evidence type="ECO:0000256" key="6">
    <source>
        <dbReference type="ARBA" id="ARBA00022475"/>
    </source>
</evidence>
<evidence type="ECO:0000256" key="12">
    <source>
        <dbReference type="ARBA" id="ARBA00022692"/>
    </source>
</evidence>
<keyword evidence="10 19" id="KW-0328">Glycosyltransferase</keyword>
<evidence type="ECO:0000256" key="19">
    <source>
        <dbReference type="HAMAP-Rule" id="MF_01165"/>
    </source>
</evidence>
<keyword evidence="12 19" id="KW-0812">Transmembrane</keyword>
<keyword evidence="9 19" id="KW-0441">Lipid A biosynthesis</keyword>
<feature type="transmembrane region" description="Helical" evidence="19">
    <location>
        <begin position="290"/>
        <end position="307"/>
    </location>
</feature>
<feature type="transmembrane region" description="Helical" evidence="19">
    <location>
        <begin position="401"/>
        <end position="420"/>
    </location>
</feature>
<reference evidence="21 22" key="1">
    <citation type="submission" date="2020-08" db="EMBL/GenBank/DDBJ databases">
        <title>Functional genomics of gut bacteria from endangered species of beetles.</title>
        <authorList>
            <person name="Carlos-Shanley C."/>
        </authorList>
    </citation>
    <scope>NUCLEOTIDE SEQUENCE [LARGE SCALE GENOMIC DNA]</scope>
    <source>
        <strain evidence="21 22">S00179</strain>
    </source>
</reference>
<feature type="transmembrane region" description="Helical" evidence="19">
    <location>
        <begin position="346"/>
        <end position="365"/>
    </location>
</feature>
<evidence type="ECO:0000256" key="9">
    <source>
        <dbReference type="ARBA" id="ARBA00022556"/>
    </source>
</evidence>
<comment type="similarity">
    <text evidence="3 19">Belongs to the glycosyltransferase 83 family.</text>
</comment>
<dbReference type="InterPro" id="IPR050297">
    <property type="entry name" value="LipidA_mod_glycosyltrf_83"/>
</dbReference>